<evidence type="ECO:0000256" key="5">
    <source>
        <dbReference type="ARBA" id="ARBA00022833"/>
    </source>
</evidence>
<evidence type="ECO:0000256" key="6">
    <source>
        <dbReference type="ARBA" id="ARBA00023004"/>
    </source>
</evidence>
<dbReference type="Gene3D" id="2.30.40.10">
    <property type="entry name" value="Urease, subunit C, domain 1"/>
    <property type="match status" value="1"/>
</dbReference>
<evidence type="ECO:0000313" key="10">
    <source>
        <dbReference type="Proteomes" id="UP000245790"/>
    </source>
</evidence>
<keyword evidence="6 7" id="KW-0408">Iron</keyword>
<feature type="binding site" evidence="7">
    <location>
        <position position="332"/>
    </location>
    <ligand>
        <name>Zn(2+)</name>
        <dbReference type="ChEBI" id="CHEBI:29105"/>
    </ligand>
</feature>
<protein>
    <recommendedName>
        <fullName evidence="1 7">Imidazolonepropionase</fullName>
        <ecNumber evidence="1 7">3.5.2.7</ecNumber>
    </recommendedName>
    <alternativeName>
        <fullName evidence="7">Imidazolone-5-propionate hydrolase</fullName>
    </alternativeName>
</protein>
<feature type="binding site" evidence="7">
    <location>
        <position position="260"/>
    </location>
    <ligand>
        <name>4-imidazolone-5-propanoate</name>
        <dbReference type="ChEBI" id="CHEBI:77893"/>
    </ligand>
</feature>
<comment type="caution">
    <text evidence="9">The sequence shown here is derived from an EMBL/GenBank/DDBJ whole genome shotgun (WGS) entry which is preliminary data.</text>
</comment>
<keyword evidence="5 7" id="KW-0862">Zinc</keyword>
<dbReference type="UniPathway" id="UPA00379">
    <property type="reaction ID" value="UER00551"/>
</dbReference>
<keyword evidence="2 7" id="KW-0479">Metal-binding</keyword>
<dbReference type="GO" id="GO:0008270">
    <property type="term" value="F:zinc ion binding"/>
    <property type="evidence" value="ECO:0007669"/>
    <property type="project" value="UniProtKB-UniRule"/>
</dbReference>
<feature type="binding site" evidence="7">
    <location>
        <position position="332"/>
    </location>
    <ligand>
        <name>Fe(3+)</name>
        <dbReference type="ChEBI" id="CHEBI:29034"/>
    </ligand>
</feature>
<dbReference type="RefSeq" id="WP_109763854.1">
    <property type="nucleotide sequence ID" value="NZ_QGGU01000007.1"/>
</dbReference>
<name>A0A316FNF8_9GAMM</name>
<dbReference type="InterPro" id="IPR005920">
    <property type="entry name" value="HutI"/>
</dbReference>
<dbReference type="InterPro" id="IPR032466">
    <property type="entry name" value="Metal_Hydrolase"/>
</dbReference>
<accession>A0A316FNF8</accession>
<dbReference type="SUPFAM" id="SSF51556">
    <property type="entry name" value="Metallo-dependent hydrolases"/>
    <property type="match status" value="1"/>
</dbReference>
<feature type="binding site" evidence="7">
    <location>
        <position position="334"/>
    </location>
    <ligand>
        <name>N-formimidoyl-L-glutamate</name>
        <dbReference type="ChEBI" id="CHEBI:58928"/>
    </ligand>
</feature>
<feature type="binding site" evidence="7">
    <location>
        <position position="336"/>
    </location>
    <ligand>
        <name>N-formimidoyl-L-glutamate</name>
        <dbReference type="ChEBI" id="CHEBI:58928"/>
    </ligand>
</feature>
<keyword evidence="7" id="KW-0963">Cytoplasm</keyword>
<dbReference type="SUPFAM" id="SSF51338">
    <property type="entry name" value="Composite domain of metallo-dependent hydrolases"/>
    <property type="match status" value="1"/>
</dbReference>
<keyword evidence="4 7" id="KW-0369">Histidine metabolism</keyword>
<feature type="binding site" evidence="7">
    <location>
        <position position="337"/>
    </location>
    <ligand>
        <name>4-imidazolone-5-propanoate</name>
        <dbReference type="ChEBI" id="CHEBI:77893"/>
    </ligand>
</feature>
<organism evidence="9 10">
    <name type="scientific">Pleionea mediterranea</name>
    <dbReference type="NCBI Taxonomy" id="523701"/>
    <lineage>
        <taxon>Bacteria</taxon>
        <taxon>Pseudomonadati</taxon>
        <taxon>Pseudomonadota</taxon>
        <taxon>Gammaproteobacteria</taxon>
        <taxon>Oceanospirillales</taxon>
        <taxon>Pleioneaceae</taxon>
        <taxon>Pleionea</taxon>
    </lineage>
</organism>
<evidence type="ECO:0000256" key="3">
    <source>
        <dbReference type="ARBA" id="ARBA00022801"/>
    </source>
</evidence>
<dbReference type="Proteomes" id="UP000245790">
    <property type="component" value="Unassembled WGS sequence"/>
</dbReference>
<evidence type="ECO:0000313" key="9">
    <source>
        <dbReference type="EMBL" id="PWK50079.1"/>
    </source>
</evidence>
<dbReference type="Gene3D" id="3.20.20.140">
    <property type="entry name" value="Metal-dependent hydrolases"/>
    <property type="match status" value="1"/>
</dbReference>
<evidence type="ECO:0000256" key="1">
    <source>
        <dbReference type="ARBA" id="ARBA00012864"/>
    </source>
</evidence>
<proteinExistence type="inferred from homology"/>
<comment type="similarity">
    <text evidence="7">Belongs to the metallo-dependent hydrolases superfamily. HutI family.</text>
</comment>
<dbReference type="InterPro" id="IPR006680">
    <property type="entry name" value="Amidohydro-rel"/>
</dbReference>
<comment type="function">
    <text evidence="7">Catalyzes the hydrolytic cleavage of the carbon-nitrogen bond in imidazolone-5-propanoate to yield N-formimidoyl-L-glutamate. It is the third step in the universal histidine degradation pathway.</text>
</comment>
<feature type="binding site" evidence="7">
    <location>
        <position position="192"/>
    </location>
    <ligand>
        <name>4-imidazolone-5-propanoate</name>
        <dbReference type="ChEBI" id="CHEBI:77893"/>
    </ligand>
</feature>
<evidence type="ECO:0000259" key="8">
    <source>
        <dbReference type="Pfam" id="PF01979"/>
    </source>
</evidence>
<dbReference type="NCBIfam" id="TIGR01224">
    <property type="entry name" value="hutI"/>
    <property type="match status" value="1"/>
</dbReference>
<keyword evidence="10" id="KW-1185">Reference proteome</keyword>
<feature type="domain" description="Amidohydrolase-related" evidence="8">
    <location>
        <begin position="79"/>
        <end position="420"/>
    </location>
</feature>
<comment type="subcellular location">
    <subcellularLocation>
        <location evidence="7">Cytoplasm</location>
    </subcellularLocation>
</comment>
<dbReference type="GO" id="GO:0005506">
    <property type="term" value="F:iron ion binding"/>
    <property type="evidence" value="ECO:0007669"/>
    <property type="project" value="UniProtKB-UniRule"/>
</dbReference>
<feature type="binding site" evidence="7">
    <location>
        <position position="87"/>
    </location>
    <ligand>
        <name>Fe(3+)</name>
        <dbReference type="ChEBI" id="CHEBI:29034"/>
    </ligand>
</feature>
<feature type="binding site" evidence="7">
    <location>
        <position position="257"/>
    </location>
    <ligand>
        <name>Zn(2+)</name>
        <dbReference type="ChEBI" id="CHEBI:29105"/>
    </ligand>
</feature>
<comment type="pathway">
    <text evidence="7">Amino-acid degradation; L-histidine degradation into L-glutamate; N-formimidoyl-L-glutamate from L-histidine: step 3/3.</text>
</comment>
<feature type="binding site" evidence="7">
    <location>
        <position position="159"/>
    </location>
    <ligand>
        <name>4-imidazolone-5-propanoate</name>
        <dbReference type="ChEBI" id="CHEBI:77893"/>
    </ligand>
</feature>
<dbReference type="OrthoDB" id="9776455at2"/>
<gene>
    <name evidence="7" type="primary">hutI</name>
    <name evidence="9" type="ORF">C8D97_107246</name>
</gene>
<feature type="binding site" evidence="7">
    <location>
        <position position="159"/>
    </location>
    <ligand>
        <name>N-formimidoyl-L-glutamate</name>
        <dbReference type="ChEBI" id="CHEBI:58928"/>
    </ligand>
</feature>
<evidence type="ECO:0000256" key="7">
    <source>
        <dbReference type="HAMAP-Rule" id="MF_00372"/>
    </source>
</evidence>
<dbReference type="GO" id="GO:0050480">
    <property type="term" value="F:imidazolonepropionase activity"/>
    <property type="evidence" value="ECO:0007669"/>
    <property type="project" value="UniProtKB-UniRule"/>
</dbReference>
<reference evidence="9 10" key="1">
    <citation type="submission" date="2018-05" db="EMBL/GenBank/DDBJ databases">
        <title>Genomic Encyclopedia of Type Strains, Phase IV (KMG-IV): sequencing the most valuable type-strain genomes for metagenomic binning, comparative biology and taxonomic classification.</title>
        <authorList>
            <person name="Goeker M."/>
        </authorList>
    </citation>
    <scope>NUCLEOTIDE SEQUENCE [LARGE SCALE GENOMIC DNA]</scope>
    <source>
        <strain evidence="9 10">DSM 25350</strain>
    </source>
</reference>
<evidence type="ECO:0000256" key="4">
    <source>
        <dbReference type="ARBA" id="ARBA00022808"/>
    </source>
</evidence>
<feature type="binding site" evidence="7">
    <location>
        <position position="96"/>
    </location>
    <ligand>
        <name>4-imidazolone-5-propanoate</name>
        <dbReference type="ChEBI" id="CHEBI:77893"/>
    </ligand>
</feature>
<dbReference type="PANTHER" id="PTHR42752">
    <property type="entry name" value="IMIDAZOLONEPROPIONASE"/>
    <property type="match status" value="1"/>
</dbReference>
<dbReference type="EC" id="3.5.2.7" evidence="1 7"/>
<feature type="binding site" evidence="7">
    <location>
        <position position="257"/>
    </location>
    <ligand>
        <name>Fe(3+)</name>
        <dbReference type="ChEBI" id="CHEBI:29034"/>
    </ligand>
</feature>
<dbReference type="GO" id="GO:0019557">
    <property type="term" value="P:L-histidine catabolic process to glutamate and formate"/>
    <property type="evidence" value="ECO:0007669"/>
    <property type="project" value="UniProtKB-UniPathway"/>
</dbReference>
<feature type="binding site" evidence="7">
    <location>
        <position position="89"/>
    </location>
    <ligand>
        <name>Zn(2+)</name>
        <dbReference type="ChEBI" id="CHEBI:29105"/>
    </ligand>
</feature>
<dbReference type="AlphaFoldDB" id="A0A316FNF8"/>
<dbReference type="EMBL" id="QGGU01000007">
    <property type="protein sequence ID" value="PWK50079.1"/>
    <property type="molecule type" value="Genomic_DNA"/>
</dbReference>
<dbReference type="CDD" id="cd01296">
    <property type="entry name" value="Imidazolone-5PH"/>
    <property type="match status" value="1"/>
</dbReference>
<evidence type="ECO:0000256" key="2">
    <source>
        <dbReference type="ARBA" id="ARBA00022723"/>
    </source>
</evidence>
<dbReference type="FunFam" id="3.20.20.140:FF:000007">
    <property type="entry name" value="Imidazolonepropionase"/>
    <property type="match status" value="1"/>
</dbReference>
<comment type="catalytic activity">
    <reaction evidence="7">
        <text>4-imidazolone-5-propanoate + H2O = N-formimidoyl-L-glutamate</text>
        <dbReference type="Rhea" id="RHEA:23660"/>
        <dbReference type="ChEBI" id="CHEBI:15377"/>
        <dbReference type="ChEBI" id="CHEBI:58928"/>
        <dbReference type="ChEBI" id="CHEBI:77893"/>
        <dbReference type="EC" id="3.5.2.7"/>
    </reaction>
</comment>
<feature type="binding site" evidence="7">
    <location>
        <position position="87"/>
    </location>
    <ligand>
        <name>Zn(2+)</name>
        <dbReference type="ChEBI" id="CHEBI:29105"/>
    </ligand>
</feature>
<sequence>MSTTDAQKQLSEADHLWINANLMTFEGTESYGTLNNAIIASKNGRISYIGSMTEDLLDTLSELSNSQANKITDLQGKWLSPGLIDCHTHLVYGGNRSQEFEQRLTGVSYEEIARQGGGILSTVKATRKATHEQLEASALKRIEHLLNEGVTTLEIKSGYGLDTETEIKMLQVARSIAEKIPANVTTTFLGAHALPPEYKDRADDYITLICEEMLPKVKAENLADAVDAFCENIGFSPVQVKRLFEHASSMGLALKLHAEQLTDQQGTQLAASFSALSVDHLEYVSEQGVKTIADSGTVAVLLPAAFYYLREKQLPPIQWLREYKVPIALATDANPGSAPCTSLLLVTNMACTLFQMTPEEALKGVTINAAKALGMDQKVGSLAVGKQADFAIWDIDAPCDIPYAFGHNPCVAVVKDGELVLDKLSS</sequence>
<dbReference type="PANTHER" id="PTHR42752:SF1">
    <property type="entry name" value="IMIDAZOLONEPROPIONASE-RELATED"/>
    <property type="match status" value="1"/>
</dbReference>
<keyword evidence="3 7" id="KW-0378">Hydrolase</keyword>
<dbReference type="Pfam" id="PF01979">
    <property type="entry name" value="Amidohydro_1"/>
    <property type="match status" value="1"/>
</dbReference>
<comment type="cofactor">
    <cofactor evidence="7">
        <name>Zn(2+)</name>
        <dbReference type="ChEBI" id="CHEBI:29105"/>
    </cofactor>
    <cofactor evidence="7">
        <name>Fe(3+)</name>
        <dbReference type="ChEBI" id="CHEBI:29034"/>
    </cofactor>
    <text evidence="7">Binds 1 zinc or iron ion per subunit.</text>
</comment>
<dbReference type="HAMAP" id="MF_00372">
    <property type="entry name" value="HutI"/>
    <property type="match status" value="1"/>
</dbReference>
<feature type="binding site" evidence="7">
    <location>
        <position position="89"/>
    </location>
    <ligand>
        <name>Fe(3+)</name>
        <dbReference type="ChEBI" id="CHEBI:29034"/>
    </ligand>
</feature>
<dbReference type="GO" id="GO:0019556">
    <property type="term" value="P:L-histidine catabolic process to glutamate and formamide"/>
    <property type="evidence" value="ECO:0007669"/>
    <property type="project" value="UniProtKB-UniRule"/>
</dbReference>
<dbReference type="GO" id="GO:0005737">
    <property type="term" value="C:cytoplasm"/>
    <property type="evidence" value="ECO:0007669"/>
    <property type="project" value="UniProtKB-SubCell"/>
</dbReference>
<dbReference type="InterPro" id="IPR011059">
    <property type="entry name" value="Metal-dep_hydrolase_composite"/>
</dbReference>